<dbReference type="EMBL" id="FMAG01000008">
    <property type="protein sequence ID" value="SCB44585.1"/>
    <property type="molecule type" value="Genomic_DNA"/>
</dbReference>
<accession>A0A1C3WXA5</accession>
<keyword evidence="2" id="KW-1185">Reference proteome</keyword>
<evidence type="ECO:0000313" key="2">
    <source>
        <dbReference type="Proteomes" id="UP000199101"/>
    </source>
</evidence>
<dbReference type="Proteomes" id="UP000199101">
    <property type="component" value="Unassembled WGS sequence"/>
</dbReference>
<reference evidence="2" key="1">
    <citation type="submission" date="2016-08" db="EMBL/GenBank/DDBJ databases">
        <authorList>
            <person name="Varghese N."/>
            <person name="Submissions Spin"/>
        </authorList>
    </citation>
    <scope>NUCLEOTIDE SEQUENCE [LARGE SCALE GENOMIC DNA]</scope>
    <source>
        <strain evidence="2">HAMBI 2975</strain>
    </source>
</reference>
<name>A0A1C3WXA5_9HYPH</name>
<dbReference type="OrthoDB" id="8228929at2"/>
<evidence type="ECO:0000313" key="1">
    <source>
        <dbReference type="EMBL" id="SCB44585.1"/>
    </source>
</evidence>
<dbReference type="RefSeq" id="WP_092717114.1">
    <property type="nucleotide sequence ID" value="NZ_FMAG01000008.1"/>
</dbReference>
<protein>
    <submittedName>
        <fullName evidence="1">Uncharacterized protein</fullName>
    </submittedName>
</protein>
<sequence length="292" mass="31751">MNSMRRGILAFFGSLIADRPSPSWASSQPSAFAASRSSYKPRHVLCFLGEENGLAALLQNARAAIAQFGDGFTADEDGSQNEPDDRMVRSFNICWDRVNPDAYQEADEDAVATHGSVLYVLSPPMTAETAVATSAKALMFVQYMFDRGAIAAKGETAGVAHGVRRWKELSEQARSASDSRDLLALAKTCRLAFARRPIGDDAEGMASVGNHLVGLPDILVTFIRKDDQQPSTNDEQLAIAALIDEIGDQMAREGVDAAVAARHATLSDDTRYDEDEYKFNPFGVVTIRDKKL</sequence>
<dbReference type="AlphaFoldDB" id="A0A1C3WXA5"/>
<organism evidence="1 2">
    <name type="scientific">Rhizobium multihospitium</name>
    <dbReference type="NCBI Taxonomy" id="410764"/>
    <lineage>
        <taxon>Bacteria</taxon>
        <taxon>Pseudomonadati</taxon>
        <taxon>Pseudomonadota</taxon>
        <taxon>Alphaproteobacteria</taxon>
        <taxon>Hyphomicrobiales</taxon>
        <taxon>Rhizobiaceae</taxon>
        <taxon>Rhizobium/Agrobacterium group</taxon>
        <taxon>Rhizobium</taxon>
    </lineage>
</organism>
<proteinExistence type="predicted"/>
<gene>
    <name evidence="1" type="ORF">GA0061103_6519</name>
</gene>